<dbReference type="InterPro" id="IPR001680">
    <property type="entry name" value="WD40_rpt"/>
</dbReference>
<dbReference type="PANTHER" id="PTHR19848:SF8">
    <property type="entry name" value="F-BOX AND WD REPEAT DOMAIN CONTAINING 7"/>
    <property type="match status" value="1"/>
</dbReference>
<dbReference type="SUPFAM" id="SSF50998">
    <property type="entry name" value="Quinoprotein alcohol dehydrogenase-like"/>
    <property type="match status" value="1"/>
</dbReference>
<sequence>MNPPYTVEHKLYGHSAAITTVLFSPSGDSILSCGEDGNIFVWDATTGLEIHRLRIQTPACCNLATWISWDSNESNTPSALVCAYDNGTIALWSIDIARPRSLATDLDHESRSAPKASFIPHQGKSLSAMASHNNRVATAARGEVHLYSVASVDGNVFFSLRWSLLSQFSGSIVSHLSFFKNGDIINVSYMYEKTLLEIDTFTGKELRRLLLPYTIGLAIPSNVGDQLIIYNTKTGLNVIDLLLFELTDLSLPLPLVTRPAICGACCDASTIITHDEDQNIYIWDSSSGILQQTIHSCYGTISCIAGKELNGRSPTGASKGQFAVAFKRPAGAPSSGKTPHYLLIWTQEGKSH</sequence>
<dbReference type="InterPro" id="IPR015943">
    <property type="entry name" value="WD40/YVTN_repeat-like_dom_sf"/>
</dbReference>
<evidence type="ECO:0000313" key="4">
    <source>
        <dbReference type="EMBL" id="RDB30799.1"/>
    </source>
</evidence>
<feature type="repeat" description="WD" evidence="3">
    <location>
        <begin position="11"/>
        <end position="52"/>
    </location>
</feature>
<dbReference type="InterPro" id="IPR019775">
    <property type="entry name" value="WD40_repeat_CS"/>
</dbReference>
<dbReference type="Proteomes" id="UP000076154">
    <property type="component" value="Unassembled WGS sequence"/>
</dbReference>
<evidence type="ECO:0000256" key="2">
    <source>
        <dbReference type="ARBA" id="ARBA00022737"/>
    </source>
</evidence>
<comment type="caution">
    <text evidence="4">The sequence shown here is derived from an EMBL/GenBank/DDBJ whole genome shotgun (WGS) entry which is preliminary data.</text>
</comment>
<dbReference type="InterPro" id="IPR011047">
    <property type="entry name" value="Quinoprotein_ADH-like_sf"/>
</dbReference>
<dbReference type="PROSITE" id="PS50082">
    <property type="entry name" value="WD_REPEATS_2"/>
    <property type="match status" value="1"/>
</dbReference>
<keyword evidence="5" id="KW-1185">Reference proteome</keyword>
<dbReference type="SMART" id="SM00320">
    <property type="entry name" value="WD40"/>
    <property type="match status" value="3"/>
</dbReference>
<protein>
    <submittedName>
        <fullName evidence="4">Uncharacterized protein</fullName>
    </submittedName>
</protein>
<keyword evidence="1 3" id="KW-0853">WD repeat</keyword>
<dbReference type="PROSITE" id="PS00678">
    <property type="entry name" value="WD_REPEATS_1"/>
    <property type="match status" value="1"/>
</dbReference>
<gene>
    <name evidence="4" type="ORF">Hypma_005809</name>
</gene>
<dbReference type="AlphaFoldDB" id="A0A369K858"/>
<reference evidence="4" key="1">
    <citation type="submission" date="2018-04" db="EMBL/GenBank/DDBJ databases">
        <title>Whole genome sequencing of Hypsizygus marmoreus.</title>
        <authorList>
            <person name="Choi I.-G."/>
            <person name="Min B."/>
            <person name="Kim J.-G."/>
            <person name="Kim S."/>
            <person name="Oh Y.-L."/>
            <person name="Kong W.-S."/>
            <person name="Park H."/>
            <person name="Jeong J."/>
            <person name="Song E.-S."/>
        </authorList>
    </citation>
    <scope>NUCLEOTIDE SEQUENCE [LARGE SCALE GENOMIC DNA]</scope>
    <source>
        <strain evidence="4">51987-8</strain>
    </source>
</reference>
<proteinExistence type="predicted"/>
<keyword evidence="2" id="KW-0677">Repeat</keyword>
<dbReference type="PANTHER" id="PTHR19848">
    <property type="entry name" value="WD40 REPEAT PROTEIN"/>
    <property type="match status" value="1"/>
</dbReference>
<evidence type="ECO:0000256" key="3">
    <source>
        <dbReference type="PROSITE-ProRule" id="PRU00221"/>
    </source>
</evidence>
<dbReference type="Gene3D" id="2.130.10.10">
    <property type="entry name" value="YVTN repeat-like/Quinoprotein amine dehydrogenase"/>
    <property type="match status" value="1"/>
</dbReference>
<dbReference type="PROSITE" id="PS50294">
    <property type="entry name" value="WD_REPEATS_REGION"/>
    <property type="match status" value="1"/>
</dbReference>
<accession>A0A369K858</accession>
<evidence type="ECO:0000313" key="5">
    <source>
        <dbReference type="Proteomes" id="UP000076154"/>
    </source>
</evidence>
<dbReference type="Pfam" id="PF00400">
    <property type="entry name" value="WD40"/>
    <property type="match status" value="1"/>
</dbReference>
<evidence type="ECO:0000256" key="1">
    <source>
        <dbReference type="ARBA" id="ARBA00022574"/>
    </source>
</evidence>
<dbReference type="EMBL" id="LUEZ02000004">
    <property type="protein sequence ID" value="RDB30799.1"/>
    <property type="molecule type" value="Genomic_DNA"/>
</dbReference>
<name>A0A369K858_HYPMA</name>
<dbReference type="OrthoDB" id="3238562at2759"/>
<organism evidence="4 5">
    <name type="scientific">Hypsizygus marmoreus</name>
    <name type="common">White beech mushroom</name>
    <name type="synonym">Agaricus marmoreus</name>
    <dbReference type="NCBI Taxonomy" id="39966"/>
    <lineage>
        <taxon>Eukaryota</taxon>
        <taxon>Fungi</taxon>
        <taxon>Dikarya</taxon>
        <taxon>Basidiomycota</taxon>
        <taxon>Agaricomycotina</taxon>
        <taxon>Agaricomycetes</taxon>
        <taxon>Agaricomycetidae</taxon>
        <taxon>Agaricales</taxon>
        <taxon>Tricholomatineae</taxon>
        <taxon>Lyophyllaceae</taxon>
        <taxon>Hypsizygus</taxon>
    </lineage>
</organism>
<dbReference type="InParanoid" id="A0A369K858"/>